<evidence type="ECO:0000313" key="2">
    <source>
        <dbReference type="Proteomes" id="UP001203036"/>
    </source>
</evidence>
<protein>
    <submittedName>
        <fullName evidence="1">Uncharacterized protein</fullName>
    </submittedName>
</protein>
<name>A0ACC5ZTG3_9RHOB</name>
<proteinExistence type="predicted"/>
<dbReference type="EMBL" id="JAMQGO010000001">
    <property type="protein sequence ID" value="MCM2561331.1"/>
    <property type="molecule type" value="Genomic_DNA"/>
</dbReference>
<reference evidence="1" key="1">
    <citation type="submission" date="2022-06" db="EMBL/GenBank/DDBJ databases">
        <title>Lutimaribacter sp. EGI FJ00013, a novel bacterium isolated from a salt lake sediment enrichment.</title>
        <authorList>
            <person name="Gao L."/>
            <person name="Fang B.-Z."/>
            <person name="Li W.-J."/>
        </authorList>
    </citation>
    <scope>NUCLEOTIDE SEQUENCE</scope>
    <source>
        <strain evidence="1">EGI FJ00013</strain>
    </source>
</reference>
<comment type="caution">
    <text evidence="1">The sequence shown here is derived from an EMBL/GenBank/DDBJ whole genome shotgun (WGS) entry which is preliminary data.</text>
</comment>
<evidence type="ECO:0000313" key="1">
    <source>
        <dbReference type="EMBL" id="MCM2561331.1"/>
    </source>
</evidence>
<accession>A0ACC5ZTG3</accession>
<sequence length="220" mass="23461">MQADTIDHEFAAVLTGDLRNSRKLGSGRLAATMRHIVDAARDIGRDCKTSVHFDRHRGDGWQIVLPRAETALRAALRITAALAAQDGPATRIAIGIGAVHLPGSGDLGAADGPAFVASGDLLDSMERQRNIVIDARTGPCIPAMIGLLDWQSRHWSAPQAQALYDALRSSPPTQEEIAQEFGVSRQAIQLRLAGTGLAAIRDAVAVYENDLGVIWQKASA</sequence>
<gene>
    <name evidence="1" type="ORF">M8744_04155</name>
</gene>
<dbReference type="Proteomes" id="UP001203036">
    <property type="component" value="Unassembled WGS sequence"/>
</dbReference>
<organism evidence="1 2">
    <name type="scientific">Lutimaribacter degradans</name>
    <dbReference type="NCBI Taxonomy" id="2945989"/>
    <lineage>
        <taxon>Bacteria</taxon>
        <taxon>Pseudomonadati</taxon>
        <taxon>Pseudomonadota</taxon>
        <taxon>Alphaproteobacteria</taxon>
        <taxon>Rhodobacterales</taxon>
        <taxon>Roseobacteraceae</taxon>
        <taxon>Lutimaribacter</taxon>
    </lineage>
</organism>
<keyword evidence="2" id="KW-1185">Reference proteome</keyword>